<dbReference type="PANTHER" id="PTHR33993">
    <property type="entry name" value="GLYOXALASE-RELATED"/>
    <property type="match status" value="1"/>
</dbReference>
<gene>
    <name evidence="2" type="ORF">RND15_28265</name>
</gene>
<accession>A0ABU2XKX9</accession>
<dbReference type="PANTHER" id="PTHR33993:SF10">
    <property type="entry name" value="CONSERVED PROTEIN"/>
    <property type="match status" value="1"/>
</dbReference>
<feature type="domain" description="VOC" evidence="1">
    <location>
        <begin position="137"/>
        <end position="261"/>
    </location>
</feature>
<reference evidence="2" key="1">
    <citation type="submission" date="2024-05" db="EMBL/GenBank/DDBJ databases">
        <title>30 novel species of actinomycetes from the DSMZ collection.</title>
        <authorList>
            <person name="Nouioui I."/>
        </authorList>
    </citation>
    <scope>NUCLEOTIDE SEQUENCE</scope>
    <source>
        <strain evidence="2">DSM 41529</strain>
    </source>
</reference>
<dbReference type="InterPro" id="IPR052164">
    <property type="entry name" value="Anthracycline_SecMetBiosynth"/>
</dbReference>
<dbReference type="InterPro" id="IPR041581">
    <property type="entry name" value="Glyoxalase_6"/>
</dbReference>
<dbReference type="InterPro" id="IPR037523">
    <property type="entry name" value="VOC_core"/>
</dbReference>
<keyword evidence="3" id="KW-1185">Reference proteome</keyword>
<evidence type="ECO:0000259" key="1">
    <source>
        <dbReference type="PROSITE" id="PS51819"/>
    </source>
</evidence>
<evidence type="ECO:0000313" key="2">
    <source>
        <dbReference type="EMBL" id="MDT0546573.1"/>
    </source>
</evidence>
<proteinExistence type="predicted"/>
<comment type="caution">
    <text evidence="2">The sequence shown here is derived from an EMBL/GenBank/DDBJ whole genome shotgun (WGS) entry which is preliminary data.</text>
</comment>
<dbReference type="InterPro" id="IPR004360">
    <property type="entry name" value="Glyas_Fos-R_dOase_dom"/>
</dbReference>
<dbReference type="Pfam" id="PF18029">
    <property type="entry name" value="Glyoxalase_6"/>
    <property type="match status" value="1"/>
</dbReference>
<name>A0ABU2XKX9_9ACTN</name>
<dbReference type="InterPro" id="IPR029068">
    <property type="entry name" value="Glyas_Bleomycin-R_OHBP_Dase"/>
</dbReference>
<dbReference type="PROSITE" id="PS51819">
    <property type="entry name" value="VOC"/>
    <property type="match status" value="2"/>
</dbReference>
<dbReference type="RefSeq" id="WP_311727051.1">
    <property type="nucleotide sequence ID" value="NZ_JAVRFD010000015.1"/>
</dbReference>
<dbReference type="CDD" id="cd07247">
    <property type="entry name" value="SgaA_N_like"/>
    <property type="match status" value="2"/>
</dbReference>
<sequence length="264" mass="27090">MITTDYVPGSPCWIDLGAPDVAAAARFYGSVFGWQLEPPEPEADGYAIFRLGGKSVGGLGPLTQAGARSAWMIYFLTPDAEATAAAVERSGGSVRVAPLDADGEGRMAQLTDPQGGQFAVWQPATVRGLEVVDAPGSLCWTELYTTDAAAAKEFYGSLFGWQTQDTPLPGDGGTYTLVAPAGLGPDRAQGGIMGLPADHLALAGGRPYWHPVFAVADCDATVAKVTDGGGSVQMGPVDMPDVGRLAVCLDPSGADFVALAPTAG</sequence>
<evidence type="ECO:0000313" key="3">
    <source>
        <dbReference type="Proteomes" id="UP001180754"/>
    </source>
</evidence>
<feature type="domain" description="VOC" evidence="1">
    <location>
        <begin position="10"/>
        <end position="123"/>
    </location>
</feature>
<organism evidence="2 3">
    <name type="scientific">Streptomyces lonegramiae</name>
    <dbReference type="NCBI Taxonomy" id="3075524"/>
    <lineage>
        <taxon>Bacteria</taxon>
        <taxon>Bacillati</taxon>
        <taxon>Actinomycetota</taxon>
        <taxon>Actinomycetes</taxon>
        <taxon>Kitasatosporales</taxon>
        <taxon>Streptomycetaceae</taxon>
        <taxon>Streptomyces</taxon>
    </lineage>
</organism>
<dbReference type="Proteomes" id="UP001180754">
    <property type="component" value="Unassembled WGS sequence"/>
</dbReference>
<protein>
    <submittedName>
        <fullName evidence="2">VOC family protein</fullName>
    </submittedName>
</protein>
<dbReference type="EMBL" id="JAVRFD010000015">
    <property type="protein sequence ID" value="MDT0546573.1"/>
    <property type="molecule type" value="Genomic_DNA"/>
</dbReference>
<dbReference type="SUPFAM" id="SSF54593">
    <property type="entry name" value="Glyoxalase/Bleomycin resistance protein/Dihydroxybiphenyl dioxygenase"/>
    <property type="match status" value="2"/>
</dbReference>
<dbReference type="Gene3D" id="3.10.180.10">
    <property type="entry name" value="2,3-Dihydroxybiphenyl 1,2-Dioxygenase, domain 1"/>
    <property type="match status" value="2"/>
</dbReference>
<dbReference type="Pfam" id="PF00903">
    <property type="entry name" value="Glyoxalase"/>
    <property type="match status" value="1"/>
</dbReference>